<proteinExistence type="predicted"/>
<feature type="transmembrane region" description="Helical" evidence="5">
    <location>
        <begin position="300"/>
        <end position="320"/>
    </location>
</feature>
<feature type="transmembrane region" description="Helical" evidence="5">
    <location>
        <begin position="217"/>
        <end position="237"/>
    </location>
</feature>
<feature type="transmembrane region" description="Helical" evidence="5">
    <location>
        <begin position="82"/>
        <end position="101"/>
    </location>
</feature>
<feature type="transmembrane region" description="Helical" evidence="5">
    <location>
        <begin position="263"/>
        <end position="280"/>
    </location>
</feature>
<dbReference type="EMBL" id="JBAWKC010000002">
    <property type="protein sequence ID" value="MFH6768845.1"/>
    <property type="molecule type" value="Genomic_DNA"/>
</dbReference>
<feature type="transmembrane region" description="Helical" evidence="5">
    <location>
        <begin position="166"/>
        <end position="187"/>
    </location>
</feature>
<comment type="caution">
    <text evidence="6">The sequence shown here is derived from an EMBL/GenBank/DDBJ whole genome shotgun (WGS) entry which is preliminary data.</text>
</comment>
<accession>A0ABW7MQD2</accession>
<dbReference type="PANTHER" id="PTHR10283">
    <property type="entry name" value="SOLUTE CARRIER FAMILY 13 MEMBER"/>
    <property type="match status" value="1"/>
</dbReference>
<name>A0ABW7MQD2_9FLAO</name>
<organism evidence="6 7">
    <name type="scientific">Gaetbulibacter aquiaggeris</name>
    <dbReference type="NCBI Taxonomy" id="1735373"/>
    <lineage>
        <taxon>Bacteria</taxon>
        <taxon>Pseudomonadati</taxon>
        <taxon>Bacteroidota</taxon>
        <taxon>Flavobacteriia</taxon>
        <taxon>Flavobacteriales</taxon>
        <taxon>Flavobacteriaceae</taxon>
        <taxon>Gaetbulibacter</taxon>
    </lineage>
</organism>
<dbReference type="InterPro" id="IPR001898">
    <property type="entry name" value="SLC13A/DASS"/>
</dbReference>
<feature type="transmembrane region" description="Helical" evidence="5">
    <location>
        <begin position="404"/>
        <end position="422"/>
    </location>
</feature>
<keyword evidence="3 5" id="KW-1133">Transmembrane helix</keyword>
<feature type="transmembrane region" description="Helical" evidence="5">
    <location>
        <begin position="465"/>
        <end position="485"/>
    </location>
</feature>
<dbReference type="Pfam" id="PF00939">
    <property type="entry name" value="Na_sulph_symp"/>
    <property type="match status" value="1"/>
</dbReference>
<keyword evidence="7" id="KW-1185">Reference proteome</keyword>
<evidence type="ECO:0000256" key="5">
    <source>
        <dbReference type="SAM" id="Phobius"/>
    </source>
</evidence>
<keyword evidence="2 5" id="KW-0812">Transmembrane</keyword>
<feature type="transmembrane region" description="Helical" evidence="5">
    <location>
        <begin position="121"/>
        <end position="154"/>
    </location>
</feature>
<feature type="transmembrane region" description="Helical" evidence="5">
    <location>
        <begin position="7"/>
        <end position="24"/>
    </location>
</feature>
<feature type="transmembrane region" description="Helical" evidence="5">
    <location>
        <begin position="340"/>
        <end position="358"/>
    </location>
</feature>
<feature type="transmembrane region" description="Helical" evidence="5">
    <location>
        <begin position="44"/>
        <end position="70"/>
    </location>
</feature>
<keyword evidence="4 5" id="KW-0472">Membrane</keyword>
<dbReference type="NCBIfam" id="TIGR00785">
    <property type="entry name" value="dass"/>
    <property type="match status" value="1"/>
</dbReference>
<feature type="transmembrane region" description="Helical" evidence="5">
    <location>
        <begin position="378"/>
        <end position="397"/>
    </location>
</feature>
<protein>
    <submittedName>
        <fullName evidence="6">DASS family sodium-coupled anion symporter</fullName>
    </submittedName>
</protein>
<dbReference type="PANTHER" id="PTHR10283:SF82">
    <property type="entry name" value="SOLUTE CARRIER FAMILY 13 MEMBER 2"/>
    <property type="match status" value="1"/>
</dbReference>
<evidence type="ECO:0000256" key="4">
    <source>
        <dbReference type="ARBA" id="ARBA00023136"/>
    </source>
</evidence>
<evidence type="ECO:0000256" key="3">
    <source>
        <dbReference type="ARBA" id="ARBA00022989"/>
    </source>
</evidence>
<sequence length="491" mass="53464">MNKSKRIGFWSGIMVLLILMICPVPEGMQPEALKALGVALLMAIWWVSECIPIYATAFVPIALFPLLGILDASTTTENYGHNYVLMLLGGFFLAKSIELSGLHKRVALYIISKLGTSRRRIILSFMIATAFLSLWIANVAVVLLMLPIALAIVDKEEENKERNPKFGLALMLAIAYAASVGGTGSLIGTPPNMVFAGVFAKTFPDLPEIDFLEWMKLGTPIVIILLPIIWIYIIKYFKISGNFAGSKEVINEEIIAIGKLSKMEKRVFIVFLFTAIGWIFRRDIDLDGFIIPGWSSLLGIADYVHDSTVAIISAVLLFAIPSGNKVASKKPTMLLDWKSASKVPWGVVMIVGGGYAIADSFNHTGLATFLGSKLSFISNYPVIIILVIVILLMIFITEINSNTATANIFLPVLAAMAVAGQINPLLLMIPATFACSFSFMLPSGTGTNAVIFGSNRVTIAEMAKCGLGLNFLCVILLTMLMYMYVLPVLSL</sequence>
<feature type="transmembrane region" description="Helical" evidence="5">
    <location>
        <begin position="428"/>
        <end position="453"/>
    </location>
</feature>
<evidence type="ECO:0000313" key="6">
    <source>
        <dbReference type="EMBL" id="MFH6768845.1"/>
    </source>
</evidence>
<evidence type="ECO:0000313" key="7">
    <source>
        <dbReference type="Proteomes" id="UP001610104"/>
    </source>
</evidence>
<evidence type="ECO:0000256" key="1">
    <source>
        <dbReference type="ARBA" id="ARBA00004141"/>
    </source>
</evidence>
<reference evidence="6 7" key="1">
    <citation type="submission" date="2024-02" db="EMBL/GenBank/DDBJ databases">
        <title>A Gaetbulibacter species isolated from tidal flats and genomic insights of their niches.</title>
        <authorList>
            <person name="Ye Y."/>
        </authorList>
    </citation>
    <scope>NUCLEOTIDE SEQUENCE [LARGE SCALE GENOMIC DNA]</scope>
    <source>
        <strain evidence="6 7">KEM-8</strain>
    </source>
</reference>
<dbReference type="Proteomes" id="UP001610104">
    <property type="component" value="Unassembled WGS sequence"/>
</dbReference>
<evidence type="ECO:0000256" key="2">
    <source>
        <dbReference type="ARBA" id="ARBA00022692"/>
    </source>
</evidence>
<comment type="subcellular location">
    <subcellularLocation>
        <location evidence="1">Membrane</location>
        <topology evidence="1">Multi-pass membrane protein</topology>
    </subcellularLocation>
</comment>
<gene>
    <name evidence="6" type="ORF">V8G56_08865</name>
</gene>
<dbReference type="RefSeq" id="WP_395438092.1">
    <property type="nucleotide sequence ID" value="NZ_JBAWKC010000002.1"/>
</dbReference>